<protein>
    <submittedName>
        <fullName evidence="10">Prepilin peptidase</fullName>
    </submittedName>
</protein>
<dbReference type="Proteomes" id="UP000435187">
    <property type="component" value="Unassembled WGS sequence"/>
</dbReference>
<comment type="similarity">
    <text evidence="2">Belongs to the peptidase A24 family.</text>
</comment>
<feature type="transmembrane region" description="Helical" evidence="7">
    <location>
        <begin position="179"/>
        <end position="212"/>
    </location>
</feature>
<dbReference type="GO" id="GO:0004190">
    <property type="term" value="F:aspartic-type endopeptidase activity"/>
    <property type="evidence" value="ECO:0007669"/>
    <property type="project" value="InterPro"/>
</dbReference>
<reference evidence="10 11" key="1">
    <citation type="submission" date="2019-10" db="EMBL/GenBank/DDBJ databases">
        <title>Gracilibacillus salitolerans sp. nov., a moderate halophile isolated from a saline soil in northwest China.</title>
        <authorList>
            <person name="Gan L."/>
        </authorList>
    </citation>
    <scope>NUCLEOTIDE SEQUENCE [LARGE SCALE GENOMIC DNA]</scope>
    <source>
        <strain evidence="10 11">TP2-8</strain>
    </source>
</reference>
<evidence type="ECO:0000256" key="5">
    <source>
        <dbReference type="ARBA" id="ARBA00022989"/>
    </source>
</evidence>
<dbReference type="EMBL" id="WJEE01000035">
    <property type="protein sequence ID" value="MRI67597.1"/>
    <property type="molecule type" value="Genomic_DNA"/>
</dbReference>
<evidence type="ECO:0000256" key="7">
    <source>
        <dbReference type="SAM" id="Phobius"/>
    </source>
</evidence>
<feature type="domain" description="Prepilin type IV endopeptidase peptidase" evidence="8">
    <location>
        <begin position="106"/>
        <end position="205"/>
    </location>
</feature>
<feature type="domain" description="Prepilin peptidase A24 N-terminal" evidence="9">
    <location>
        <begin position="11"/>
        <end position="93"/>
    </location>
</feature>
<gene>
    <name evidence="10" type="ORF">GH885_14840</name>
</gene>
<sequence>MDIVYSGVSFVFGLILGSFYNVVGLRIPQQTFLSSSRSACPACNQTLRWYELIPVLSFILQKGKCRNCQQSISILYPLVELLTGIGFLLSYLHLGLSLDLWITFSLISLFSIVLVTDLRFMLIPNKILLCFLPVFILFRVLQPLEPWWSSITGAIAGYGLLALIIIVSRGGMGAGDMKLLGLLGIILGFPYILLAFFIATIIGLLSSMIMMLKSGFKAKQEVPFGPAIILGALITFLFGDYLVEAYLNLIWYGK</sequence>
<evidence type="ECO:0000259" key="9">
    <source>
        <dbReference type="Pfam" id="PF06750"/>
    </source>
</evidence>
<dbReference type="GO" id="GO:0005886">
    <property type="term" value="C:plasma membrane"/>
    <property type="evidence" value="ECO:0007669"/>
    <property type="project" value="UniProtKB-SubCell"/>
</dbReference>
<feature type="transmembrane region" description="Helical" evidence="7">
    <location>
        <begin position="147"/>
        <end position="167"/>
    </location>
</feature>
<evidence type="ECO:0000313" key="10">
    <source>
        <dbReference type="EMBL" id="MRI67597.1"/>
    </source>
</evidence>
<feature type="transmembrane region" description="Helical" evidence="7">
    <location>
        <begin position="100"/>
        <end position="116"/>
    </location>
</feature>
<evidence type="ECO:0000256" key="6">
    <source>
        <dbReference type="ARBA" id="ARBA00023136"/>
    </source>
</evidence>
<keyword evidence="6 7" id="KW-0472">Membrane</keyword>
<dbReference type="PANTHER" id="PTHR30487:SF0">
    <property type="entry name" value="PREPILIN LEADER PEPTIDASE_N-METHYLTRANSFERASE-RELATED"/>
    <property type="match status" value="1"/>
</dbReference>
<dbReference type="RefSeq" id="WP_153836161.1">
    <property type="nucleotide sequence ID" value="NZ_JBHUMW010000063.1"/>
</dbReference>
<evidence type="ECO:0000259" key="8">
    <source>
        <dbReference type="Pfam" id="PF01478"/>
    </source>
</evidence>
<dbReference type="InterPro" id="IPR050882">
    <property type="entry name" value="Prepilin_peptidase/N-MTase"/>
</dbReference>
<evidence type="ECO:0000313" key="11">
    <source>
        <dbReference type="Proteomes" id="UP000435187"/>
    </source>
</evidence>
<comment type="caution">
    <text evidence="10">The sequence shown here is derived from an EMBL/GenBank/DDBJ whole genome shotgun (WGS) entry which is preliminary data.</text>
</comment>
<dbReference type="Gene3D" id="1.20.120.1220">
    <property type="match status" value="1"/>
</dbReference>
<dbReference type="GO" id="GO:0006465">
    <property type="term" value="P:signal peptide processing"/>
    <property type="evidence" value="ECO:0007669"/>
    <property type="project" value="TreeGrafter"/>
</dbReference>
<evidence type="ECO:0000256" key="4">
    <source>
        <dbReference type="ARBA" id="ARBA00022692"/>
    </source>
</evidence>
<comment type="subcellular location">
    <subcellularLocation>
        <location evidence="1">Cell membrane</location>
        <topology evidence="1">Multi-pass membrane protein</topology>
    </subcellularLocation>
</comment>
<proteinExistence type="inferred from homology"/>
<evidence type="ECO:0000256" key="3">
    <source>
        <dbReference type="ARBA" id="ARBA00022475"/>
    </source>
</evidence>
<keyword evidence="5 7" id="KW-1133">Transmembrane helix</keyword>
<feature type="transmembrane region" description="Helical" evidence="7">
    <location>
        <begin position="74"/>
        <end position="94"/>
    </location>
</feature>
<dbReference type="Pfam" id="PF01478">
    <property type="entry name" value="Peptidase_A24"/>
    <property type="match status" value="1"/>
</dbReference>
<feature type="transmembrane region" description="Helical" evidence="7">
    <location>
        <begin position="224"/>
        <end position="243"/>
    </location>
</feature>
<evidence type="ECO:0000256" key="2">
    <source>
        <dbReference type="ARBA" id="ARBA00005801"/>
    </source>
</evidence>
<feature type="transmembrane region" description="Helical" evidence="7">
    <location>
        <begin position="123"/>
        <end position="141"/>
    </location>
</feature>
<name>A0A6N7QZT9_9BACI</name>
<dbReference type="PANTHER" id="PTHR30487">
    <property type="entry name" value="TYPE 4 PREPILIN-LIKE PROTEINS LEADER PEPTIDE-PROCESSING ENZYME"/>
    <property type="match status" value="1"/>
</dbReference>
<feature type="transmembrane region" description="Helical" evidence="7">
    <location>
        <begin position="6"/>
        <end position="27"/>
    </location>
</feature>
<evidence type="ECO:0000256" key="1">
    <source>
        <dbReference type="ARBA" id="ARBA00004651"/>
    </source>
</evidence>
<organism evidence="10 11">
    <name type="scientific">Gracilibacillus thailandensis</name>
    <dbReference type="NCBI Taxonomy" id="563735"/>
    <lineage>
        <taxon>Bacteria</taxon>
        <taxon>Bacillati</taxon>
        <taxon>Bacillota</taxon>
        <taxon>Bacilli</taxon>
        <taxon>Bacillales</taxon>
        <taxon>Bacillaceae</taxon>
        <taxon>Gracilibacillus</taxon>
    </lineage>
</organism>
<accession>A0A6N7QZT9</accession>
<dbReference type="InterPro" id="IPR000045">
    <property type="entry name" value="Prepilin_IV_endopep_pep"/>
</dbReference>
<dbReference type="InterPro" id="IPR010627">
    <property type="entry name" value="Prepilin_pept_A24_N"/>
</dbReference>
<dbReference type="AlphaFoldDB" id="A0A6N7QZT9"/>
<keyword evidence="11" id="KW-1185">Reference proteome</keyword>
<keyword evidence="3" id="KW-1003">Cell membrane</keyword>
<keyword evidence="4 7" id="KW-0812">Transmembrane</keyword>
<dbReference type="Pfam" id="PF06750">
    <property type="entry name" value="A24_N_bact"/>
    <property type="match status" value="1"/>
</dbReference>